<gene>
    <name evidence="1" type="ORF">UFOVP828_105</name>
</gene>
<reference evidence="1" key="1">
    <citation type="submission" date="2020-04" db="EMBL/GenBank/DDBJ databases">
        <authorList>
            <person name="Chiriac C."/>
            <person name="Salcher M."/>
            <person name="Ghai R."/>
            <person name="Kavagutti S V."/>
        </authorList>
    </citation>
    <scope>NUCLEOTIDE SEQUENCE</scope>
</reference>
<organism evidence="1">
    <name type="scientific">uncultured Caudovirales phage</name>
    <dbReference type="NCBI Taxonomy" id="2100421"/>
    <lineage>
        <taxon>Viruses</taxon>
        <taxon>Duplodnaviria</taxon>
        <taxon>Heunggongvirae</taxon>
        <taxon>Uroviricota</taxon>
        <taxon>Caudoviricetes</taxon>
        <taxon>Peduoviridae</taxon>
        <taxon>Maltschvirus</taxon>
        <taxon>Maltschvirus maltsch</taxon>
    </lineage>
</organism>
<protein>
    <submittedName>
        <fullName evidence="1">Uncharacterized protein</fullName>
    </submittedName>
</protein>
<dbReference type="EMBL" id="LR796766">
    <property type="protein sequence ID" value="CAB4164756.1"/>
    <property type="molecule type" value="Genomic_DNA"/>
</dbReference>
<sequence>MITCEKCNEELTDHTYDLFWDKHQTIPDAYNYGDFKIWCVKK</sequence>
<proteinExistence type="predicted"/>
<accession>A0A6J5P454</accession>
<evidence type="ECO:0000313" key="1">
    <source>
        <dbReference type="EMBL" id="CAB4164756.1"/>
    </source>
</evidence>
<name>A0A6J5P454_9CAUD</name>